<reference evidence="1" key="1">
    <citation type="submission" date="2008-01" db="EMBL/GenBank/DDBJ databases">
        <authorList>
            <person name="Fulton L."/>
            <person name="Clifton S."/>
            <person name="Fulton B."/>
            <person name="Xu J."/>
            <person name="Minx P."/>
            <person name="Pepin K.H."/>
            <person name="Johnson M."/>
            <person name="Thiruvilangam P."/>
            <person name="Bhonagiri V."/>
            <person name="Nash W.E."/>
            <person name="Mardis E.R."/>
            <person name="Wilson R.K."/>
        </authorList>
    </citation>
    <scope>NUCLEOTIDE SEQUENCE [LARGE SCALE GENOMIC DNA]</scope>
    <source>
        <strain evidence="1">DSM 17244</strain>
    </source>
</reference>
<dbReference type="HOGENOM" id="CLU_3195420_0_0_9"/>
<organism evidence="1 2">
    <name type="scientific">Anaerofustis stercorihominis DSM 17244</name>
    <dbReference type="NCBI Taxonomy" id="445971"/>
    <lineage>
        <taxon>Bacteria</taxon>
        <taxon>Bacillati</taxon>
        <taxon>Bacillota</taxon>
        <taxon>Clostridia</taxon>
        <taxon>Eubacteriales</taxon>
        <taxon>Eubacteriaceae</taxon>
        <taxon>Anaerofustis</taxon>
    </lineage>
</organism>
<proteinExistence type="predicted"/>
<reference evidence="1" key="2">
    <citation type="submission" date="2013-08" db="EMBL/GenBank/DDBJ databases">
        <title>Draft genome sequence of Anaerofustis stercorihominis (DSM 17244).</title>
        <authorList>
            <person name="Sudarsanam P."/>
            <person name="Ley R."/>
            <person name="Guruge J."/>
            <person name="Turnbaugh P.J."/>
            <person name="Mahowald M."/>
            <person name="Liep D."/>
            <person name="Gordon J."/>
        </authorList>
    </citation>
    <scope>NUCLEOTIDE SEQUENCE</scope>
    <source>
        <strain evidence="1">DSM 17244</strain>
    </source>
</reference>
<evidence type="ECO:0000313" key="2">
    <source>
        <dbReference type="Proteomes" id="UP000005178"/>
    </source>
</evidence>
<accession>B1C760</accession>
<keyword evidence="2" id="KW-1185">Reference proteome</keyword>
<dbReference type="Proteomes" id="UP000005178">
    <property type="component" value="Unassembled WGS sequence"/>
</dbReference>
<name>B1C760_9FIRM</name>
<comment type="caution">
    <text evidence="1">The sequence shown here is derived from an EMBL/GenBank/DDBJ whole genome shotgun (WGS) entry which is preliminary data.</text>
</comment>
<evidence type="ECO:0000313" key="1">
    <source>
        <dbReference type="EMBL" id="EDS72847.1"/>
    </source>
</evidence>
<dbReference type="AlphaFoldDB" id="B1C760"/>
<sequence>MSICEWFLCAFANLAFGKFAHVIACVTTSKFCSSKFSKPSYEVFR</sequence>
<gene>
    <name evidence="1" type="ORF">ANASTE_00558</name>
</gene>
<protein>
    <submittedName>
        <fullName evidence="1">Uncharacterized protein</fullName>
    </submittedName>
</protein>
<dbReference type="EMBL" id="ABIL02000005">
    <property type="protein sequence ID" value="EDS72847.1"/>
    <property type="molecule type" value="Genomic_DNA"/>
</dbReference>